<dbReference type="PANTHER" id="PTHR30273">
    <property type="entry name" value="PERIPLASMIC SIGNAL SENSOR AND SIGMA FACTOR ACTIVATOR FECR-RELATED"/>
    <property type="match status" value="1"/>
</dbReference>
<evidence type="ECO:0000259" key="2">
    <source>
        <dbReference type="Pfam" id="PF04773"/>
    </source>
</evidence>
<protein>
    <submittedName>
        <fullName evidence="3">FecR domain-containing protein</fullName>
    </submittedName>
</protein>
<keyword evidence="1" id="KW-0472">Membrane</keyword>
<dbReference type="InterPro" id="IPR006860">
    <property type="entry name" value="FecR"/>
</dbReference>
<sequence length="309" mass="32762">MPQDRDRIEDQAVEWVIRQRDPAFADWDGFADWMAQAPAHAEAYHVAAIADQDMADLLATPVPKPLAPPAPRRAVGRRAWISGAIAASLAGVIGWQVIERQPALYSIETIPGTRRTVTLPEGTVVMLNGGTRLTLDGKDPRHAVLERGEALFAVVHDEARPFSVAVGGATLLDVGTRFNVLREGGTTEVQVSEGAVVYNPKAEAVRLDPGKTLRAVDGQGEVTLGTVAPDRVAGWTSGRLVYDGQPLAAVAADLARYAGRPVRVAPALAARPFHGALNLGPDGDLAKLGPLLDVEVRRDGAGWALAPAK</sequence>
<proteinExistence type="predicted"/>
<dbReference type="Proteomes" id="UP001220395">
    <property type="component" value="Chromosome"/>
</dbReference>
<keyword evidence="1" id="KW-1133">Transmembrane helix</keyword>
<keyword evidence="4" id="KW-1185">Reference proteome</keyword>
<keyword evidence="1" id="KW-0812">Transmembrane</keyword>
<evidence type="ECO:0000313" key="3">
    <source>
        <dbReference type="EMBL" id="WCT74339.1"/>
    </source>
</evidence>
<dbReference type="Gene3D" id="2.60.120.1440">
    <property type="match status" value="1"/>
</dbReference>
<dbReference type="PANTHER" id="PTHR30273:SF2">
    <property type="entry name" value="PROTEIN FECR"/>
    <property type="match status" value="1"/>
</dbReference>
<dbReference type="InterPro" id="IPR012373">
    <property type="entry name" value="Ferrdict_sens_TM"/>
</dbReference>
<dbReference type="PIRSF" id="PIRSF018266">
    <property type="entry name" value="FecR"/>
    <property type="match status" value="1"/>
</dbReference>
<feature type="transmembrane region" description="Helical" evidence="1">
    <location>
        <begin position="79"/>
        <end position="98"/>
    </location>
</feature>
<accession>A0ABY7TQ97</accession>
<evidence type="ECO:0000313" key="4">
    <source>
        <dbReference type="Proteomes" id="UP001220395"/>
    </source>
</evidence>
<evidence type="ECO:0000256" key="1">
    <source>
        <dbReference type="SAM" id="Phobius"/>
    </source>
</evidence>
<reference evidence="3 4" key="1">
    <citation type="submission" date="2023-02" db="EMBL/GenBank/DDBJ databases">
        <title>Genome sequence of Sphingomonas naphthae.</title>
        <authorList>
            <person name="Kim S."/>
            <person name="Heo J."/>
            <person name="Kwon S.-W."/>
        </authorList>
    </citation>
    <scope>NUCLEOTIDE SEQUENCE [LARGE SCALE GENOMIC DNA]</scope>
    <source>
        <strain evidence="3 4">KACC 18716</strain>
    </source>
</reference>
<gene>
    <name evidence="3" type="ORF">PQ455_03670</name>
</gene>
<dbReference type="EMBL" id="CP117411">
    <property type="protein sequence ID" value="WCT74339.1"/>
    <property type="molecule type" value="Genomic_DNA"/>
</dbReference>
<name>A0ABY7TQ97_9SPHN</name>
<dbReference type="RefSeq" id="WP_273689303.1">
    <property type="nucleotide sequence ID" value="NZ_CP117411.1"/>
</dbReference>
<organism evidence="3 4">
    <name type="scientific">Sphingomonas naphthae</name>
    <dbReference type="NCBI Taxonomy" id="1813468"/>
    <lineage>
        <taxon>Bacteria</taxon>
        <taxon>Pseudomonadati</taxon>
        <taxon>Pseudomonadota</taxon>
        <taxon>Alphaproteobacteria</taxon>
        <taxon>Sphingomonadales</taxon>
        <taxon>Sphingomonadaceae</taxon>
        <taxon>Sphingomonas</taxon>
    </lineage>
</organism>
<dbReference type="Pfam" id="PF04773">
    <property type="entry name" value="FecR"/>
    <property type="match status" value="1"/>
</dbReference>
<feature type="domain" description="FecR protein" evidence="2">
    <location>
        <begin position="107"/>
        <end position="196"/>
    </location>
</feature>